<comment type="caution">
    <text evidence="1">The sequence shown here is derived from an EMBL/GenBank/DDBJ whole genome shotgun (WGS) entry which is preliminary data.</text>
</comment>
<organism evidence="1 2">
    <name type="scientific">Ceratodon purpureus</name>
    <name type="common">Fire moss</name>
    <name type="synonym">Dicranum purpureum</name>
    <dbReference type="NCBI Taxonomy" id="3225"/>
    <lineage>
        <taxon>Eukaryota</taxon>
        <taxon>Viridiplantae</taxon>
        <taxon>Streptophyta</taxon>
        <taxon>Embryophyta</taxon>
        <taxon>Bryophyta</taxon>
        <taxon>Bryophytina</taxon>
        <taxon>Bryopsida</taxon>
        <taxon>Dicranidae</taxon>
        <taxon>Pseudoditrichales</taxon>
        <taxon>Ditrichaceae</taxon>
        <taxon>Ceratodon</taxon>
    </lineage>
</organism>
<sequence>MQTKACDQLHSVCNHMHHHLPAPTLKDNSRKSMFQVNALTARKRGLLLILPLTMLANLIRRTSSSPFLRTHQITSTQTSTSASITSSAHNVPPGIDITSAYDKSIGTEIHTIVDSKARPDLLLLQPTSQIFRGSSLHDSVSVTYTCSIATSYAIHGLVLYKPRPVVEIIGRRLD</sequence>
<name>A0A8T0ILH0_CERPU</name>
<evidence type="ECO:0000313" key="2">
    <source>
        <dbReference type="Proteomes" id="UP000822688"/>
    </source>
</evidence>
<dbReference type="Proteomes" id="UP000822688">
    <property type="component" value="Chromosome 3"/>
</dbReference>
<proteinExistence type="predicted"/>
<keyword evidence="2" id="KW-1185">Reference proteome</keyword>
<reference evidence="1" key="1">
    <citation type="submission" date="2020-06" db="EMBL/GenBank/DDBJ databases">
        <title>WGS assembly of Ceratodon purpureus strain R40.</title>
        <authorList>
            <person name="Carey S.B."/>
            <person name="Jenkins J."/>
            <person name="Shu S."/>
            <person name="Lovell J.T."/>
            <person name="Sreedasyam A."/>
            <person name="Maumus F."/>
            <person name="Tiley G.P."/>
            <person name="Fernandez-Pozo N."/>
            <person name="Barry K."/>
            <person name="Chen C."/>
            <person name="Wang M."/>
            <person name="Lipzen A."/>
            <person name="Daum C."/>
            <person name="Saski C.A."/>
            <person name="Payton A.C."/>
            <person name="Mcbreen J.C."/>
            <person name="Conrad R.E."/>
            <person name="Kollar L.M."/>
            <person name="Olsson S."/>
            <person name="Huttunen S."/>
            <person name="Landis J.B."/>
            <person name="Wickett N.J."/>
            <person name="Johnson M.G."/>
            <person name="Rensing S.A."/>
            <person name="Grimwood J."/>
            <person name="Schmutz J."/>
            <person name="Mcdaniel S.F."/>
        </authorList>
    </citation>
    <scope>NUCLEOTIDE SEQUENCE</scope>
    <source>
        <strain evidence="1">R40</strain>
    </source>
</reference>
<protein>
    <submittedName>
        <fullName evidence="1">Uncharacterized protein</fullName>
    </submittedName>
</protein>
<dbReference type="AlphaFoldDB" id="A0A8T0ILH0"/>
<evidence type="ECO:0000313" key="1">
    <source>
        <dbReference type="EMBL" id="KAG0583731.1"/>
    </source>
</evidence>
<gene>
    <name evidence="1" type="ORF">KC19_3G158900</name>
</gene>
<accession>A0A8T0ILH0</accession>
<dbReference type="EMBL" id="CM026423">
    <property type="protein sequence ID" value="KAG0583731.1"/>
    <property type="molecule type" value="Genomic_DNA"/>
</dbReference>